<reference evidence="3" key="1">
    <citation type="submission" date="2024-04" db="EMBL/GenBank/DDBJ databases">
        <title>Salinicola lusitanus LLJ914,a marine bacterium isolated from the Okinawa Trough.</title>
        <authorList>
            <person name="Li J."/>
        </authorList>
    </citation>
    <scope>NUCLEOTIDE SEQUENCE [LARGE SCALE GENOMIC DNA]</scope>
</reference>
<organism evidence="2 3">
    <name type="scientific">Mugilogobius chulae</name>
    <name type="common">yellowstripe goby</name>
    <dbReference type="NCBI Taxonomy" id="88201"/>
    <lineage>
        <taxon>Eukaryota</taxon>
        <taxon>Metazoa</taxon>
        <taxon>Chordata</taxon>
        <taxon>Craniata</taxon>
        <taxon>Vertebrata</taxon>
        <taxon>Euteleostomi</taxon>
        <taxon>Actinopterygii</taxon>
        <taxon>Neopterygii</taxon>
        <taxon>Teleostei</taxon>
        <taxon>Neoteleostei</taxon>
        <taxon>Acanthomorphata</taxon>
        <taxon>Gobiaria</taxon>
        <taxon>Gobiiformes</taxon>
        <taxon>Gobioidei</taxon>
        <taxon>Gobiidae</taxon>
        <taxon>Gobionellinae</taxon>
        <taxon>Mugilogobius</taxon>
    </lineage>
</organism>
<feature type="region of interest" description="Disordered" evidence="1">
    <location>
        <begin position="139"/>
        <end position="176"/>
    </location>
</feature>
<comment type="caution">
    <text evidence="2">The sequence shown here is derived from an EMBL/GenBank/DDBJ whole genome shotgun (WGS) entry which is preliminary data.</text>
</comment>
<feature type="compositionally biased region" description="Polar residues" evidence="1">
    <location>
        <begin position="139"/>
        <end position="150"/>
    </location>
</feature>
<sequence>MSPHACHVSSAFTQATPYEPPRRPCLLGLHAGHVSSASTQATPYEPPRRPCHLGLHAGHVSSASTQATSHQPPRRPRLMSPHAGHVSSAFMQATPYEPPRRPLLMSSNAGHVSSAFMQATSHRPPCRPRLIGLHAGHVSSASTQATSLRQTMPLRPPTQATPPRSRQAFQPQHSASSGSSVLTRLMAAIPIQLRWINTSLAQAPSYTSSGFPSLLHVMRLFTPTRDTLIHVLPTRAIPSIPSRLTSCASHILSTPSHLMLFYIRLSVSRHSIYAILWYSILIVSPHAIPSMPSLVSSYSIFAILSHAFLSMPSRRMLFYSRHFVSRHSINAILSHAISSMYITHIYHPHHSNSHPLTPGSTSYRSRLPYSDSSEVPSHLPPSVYIADATLFPAFQCSLYSSSYFIPASFPTGSSTSALLSLGVCAVNTRTRLVADLNLHPRARPFHAPPSSTLYIYFHQHFIQDYAIVLLLYLIRIRFQAQSSLLASASRMLSPRPVITIIAYLDNLRSSLDGRRFTFLAPLSTSVSGLLLLQSTFTSLPTSIRYPVALTSFLHYYSLRHSIATQLLHFGGLESAGQIAETGPPH</sequence>
<feature type="compositionally biased region" description="Polar residues" evidence="1">
    <location>
        <begin position="161"/>
        <end position="176"/>
    </location>
</feature>
<evidence type="ECO:0000256" key="1">
    <source>
        <dbReference type="SAM" id="MobiDB-lite"/>
    </source>
</evidence>
<dbReference type="AlphaFoldDB" id="A0AAW0MDJ6"/>
<dbReference type="EMBL" id="JBBPFD010000660">
    <property type="protein sequence ID" value="KAK7877987.1"/>
    <property type="molecule type" value="Genomic_DNA"/>
</dbReference>
<feature type="region of interest" description="Disordered" evidence="1">
    <location>
        <begin position="60"/>
        <end position="79"/>
    </location>
</feature>
<feature type="compositionally biased region" description="Polar residues" evidence="1">
    <location>
        <begin position="61"/>
        <end position="71"/>
    </location>
</feature>
<proteinExistence type="predicted"/>
<keyword evidence="3" id="KW-1185">Reference proteome</keyword>
<evidence type="ECO:0000313" key="3">
    <source>
        <dbReference type="Proteomes" id="UP001460270"/>
    </source>
</evidence>
<name>A0AAW0MDJ6_9GOBI</name>
<gene>
    <name evidence="2" type="ORF">WMY93_031367</name>
</gene>
<protein>
    <submittedName>
        <fullName evidence="2">Uncharacterized protein</fullName>
    </submittedName>
</protein>
<dbReference type="Proteomes" id="UP001460270">
    <property type="component" value="Unassembled WGS sequence"/>
</dbReference>
<accession>A0AAW0MDJ6</accession>
<evidence type="ECO:0000313" key="2">
    <source>
        <dbReference type="EMBL" id="KAK7877987.1"/>
    </source>
</evidence>